<dbReference type="Pfam" id="PF09229">
    <property type="entry name" value="Aha1_N"/>
    <property type="match status" value="1"/>
</dbReference>
<protein>
    <recommendedName>
        <fullName evidence="2">Activator of Hsp90 ATPase AHSA1-like N-terminal domain-containing protein</fullName>
    </recommendedName>
</protein>
<dbReference type="InterPro" id="IPR013538">
    <property type="entry name" value="ASHA1/2-like_C"/>
</dbReference>
<evidence type="ECO:0000313" key="3">
    <source>
        <dbReference type="EMBL" id="KOF68473.1"/>
    </source>
</evidence>
<feature type="domain" description="Activator of Hsp90 ATPase AHSA1-like N-terminal" evidence="2">
    <location>
        <begin position="29"/>
        <end position="163"/>
    </location>
</feature>
<dbReference type="KEGG" id="obi:106880994"/>
<dbReference type="InterPro" id="IPR015310">
    <property type="entry name" value="AHSA1-like_N"/>
</dbReference>
<dbReference type="Gene3D" id="3.30.530.20">
    <property type="match status" value="1"/>
</dbReference>
<dbReference type="GO" id="GO:0006457">
    <property type="term" value="P:protein folding"/>
    <property type="evidence" value="ECO:0007669"/>
    <property type="project" value="TreeGrafter"/>
</dbReference>
<accession>A0A0L8FV05</accession>
<sequence>MAKWDQRDPRWIVEVRPDGTNVNNWHWVEKNATSWSKNKITELLAGFVIQDEDYFCEITELSKIEGEATANNRKAKLIFFYEWDIKLEWSGKFKTSNNKFKGKAEVLNLSEENTEDELDINVSVEDSGDEAYKVKEFMRIEGVKKMQKQLGMYIRSLKEEYSQGIILPTKDKADNKDRKALIVPNNVKREMNKTINGNEAKKTGDTNFDCMTLKTHEEFVCSAADLYRVFTVPELMSAFSGGDVVCKVEDLGEFSLYSGFVTGRFIETVPNKKIVQKWRLKNWPTDHFSHVTLEFEEKGDSTMLHLTQTGIPQKEYEYTQDGWAQNYWARIRQRFGYGSQIF</sequence>
<evidence type="ECO:0000259" key="2">
    <source>
        <dbReference type="SMART" id="SM01000"/>
    </source>
</evidence>
<comment type="similarity">
    <text evidence="1">Belongs to the AHA1 family.</text>
</comment>
<dbReference type="EMBL" id="KQ426259">
    <property type="protein sequence ID" value="KOF68473.1"/>
    <property type="molecule type" value="Genomic_DNA"/>
</dbReference>
<organism evidence="3">
    <name type="scientific">Octopus bimaculoides</name>
    <name type="common">California two-spotted octopus</name>
    <dbReference type="NCBI Taxonomy" id="37653"/>
    <lineage>
        <taxon>Eukaryota</taxon>
        <taxon>Metazoa</taxon>
        <taxon>Spiralia</taxon>
        <taxon>Lophotrochozoa</taxon>
        <taxon>Mollusca</taxon>
        <taxon>Cephalopoda</taxon>
        <taxon>Coleoidea</taxon>
        <taxon>Octopodiformes</taxon>
        <taxon>Octopoda</taxon>
        <taxon>Incirrata</taxon>
        <taxon>Octopodidae</taxon>
        <taxon>Octopus</taxon>
    </lineage>
</organism>
<dbReference type="GO" id="GO:0001671">
    <property type="term" value="F:ATPase activator activity"/>
    <property type="evidence" value="ECO:0007669"/>
    <property type="project" value="InterPro"/>
</dbReference>
<gene>
    <name evidence="3" type="ORF">OCBIM_22007242mg</name>
</gene>
<dbReference type="CDD" id="cd08892">
    <property type="entry name" value="SRPBCC_Aha1"/>
    <property type="match status" value="1"/>
</dbReference>
<dbReference type="InterPro" id="IPR023393">
    <property type="entry name" value="START-like_dom_sf"/>
</dbReference>
<reference evidence="3" key="1">
    <citation type="submission" date="2015-07" db="EMBL/GenBank/DDBJ databases">
        <title>MeaNS - Measles Nucleotide Surveillance Program.</title>
        <authorList>
            <person name="Tran T."/>
            <person name="Druce J."/>
        </authorList>
    </citation>
    <scope>NUCLEOTIDE SEQUENCE</scope>
    <source>
        <strain evidence="3">UCB-OBI-ISO-001</strain>
        <tissue evidence="3">Gonad</tissue>
    </source>
</reference>
<dbReference type="GO" id="GO:0005829">
    <property type="term" value="C:cytosol"/>
    <property type="evidence" value="ECO:0007669"/>
    <property type="project" value="TreeGrafter"/>
</dbReference>
<dbReference type="OMA" id="GDCEVNQ"/>
<dbReference type="AlphaFoldDB" id="A0A0L8FV05"/>
<dbReference type="Pfam" id="PF08327">
    <property type="entry name" value="AHSA1"/>
    <property type="match status" value="1"/>
</dbReference>
<dbReference type="Gene3D" id="3.15.10.20">
    <property type="entry name" value="Activator of Hsp90 ATPase Aha1, N-terminal domain"/>
    <property type="match status" value="1"/>
</dbReference>
<dbReference type="SUPFAM" id="SSF103111">
    <property type="entry name" value="Activator of Hsp90 ATPase, Aha1"/>
    <property type="match status" value="1"/>
</dbReference>
<dbReference type="SMART" id="SM01000">
    <property type="entry name" value="Aha1_N"/>
    <property type="match status" value="1"/>
</dbReference>
<dbReference type="PANTHER" id="PTHR13009">
    <property type="entry name" value="HEAT SHOCK PROTEIN 90 HSP90 CO-CHAPERONE AHA-1"/>
    <property type="match status" value="1"/>
</dbReference>
<dbReference type="GO" id="GO:0051087">
    <property type="term" value="F:protein-folding chaperone binding"/>
    <property type="evidence" value="ECO:0007669"/>
    <property type="project" value="InterPro"/>
</dbReference>
<dbReference type="OrthoDB" id="567237at2759"/>
<proteinExistence type="inferred from homology"/>
<evidence type="ECO:0000256" key="1">
    <source>
        <dbReference type="ARBA" id="ARBA00006817"/>
    </source>
</evidence>
<dbReference type="SUPFAM" id="SSF55961">
    <property type="entry name" value="Bet v1-like"/>
    <property type="match status" value="1"/>
</dbReference>
<dbReference type="InterPro" id="IPR036338">
    <property type="entry name" value="Aha1"/>
</dbReference>
<dbReference type="PANTHER" id="PTHR13009:SF22">
    <property type="entry name" value="LD43819P"/>
    <property type="match status" value="1"/>
</dbReference>
<dbReference type="STRING" id="37653.A0A0L8FV05"/>
<name>A0A0L8FV05_OCTBM</name>